<dbReference type="InterPro" id="IPR050491">
    <property type="entry name" value="AmpC-like"/>
</dbReference>
<evidence type="ECO:0000313" key="2">
    <source>
        <dbReference type="EMBL" id="RRA98114.1"/>
    </source>
</evidence>
<keyword evidence="2" id="KW-0378">Hydrolase</keyword>
<dbReference type="OrthoDB" id="9793489at2"/>
<protein>
    <submittedName>
        <fullName evidence="2">Class A beta-lactamase-related serine hydrolase</fullName>
    </submittedName>
</protein>
<dbReference type="Proteomes" id="UP000271925">
    <property type="component" value="Unassembled WGS sequence"/>
</dbReference>
<dbReference type="SUPFAM" id="SSF56601">
    <property type="entry name" value="beta-lactamase/transpeptidase-like"/>
    <property type="match status" value="1"/>
</dbReference>
<name>A0A3P1BAR8_9BACT</name>
<dbReference type="PANTHER" id="PTHR46825:SF9">
    <property type="entry name" value="BETA-LACTAMASE-RELATED DOMAIN-CONTAINING PROTEIN"/>
    <property type="match status" value="1"/>
</dbReference>
<dbReference type="AlphaFoldDB" id="A0A3P1BAR8"/>
<feature type="domain" description="Beta-lactamase-related" evidence="1">
    <location>
        <begin position="44"/>
        <end position="354"/>
    </location>
</feature>
<dbReference type="Gene3D" id="3.40.710.10">
    <property type="entry name" value="DD-peptidase/beta-lactamase superfamily"/>
    <property type="match status" value="1"/>
</dbReference>
<sequence>MASRLFQPLFYFASTLWGVFFMLSPVICAQDNPSYEDRIDSLYAHLNQTTSPGIALAVVRDGKIILSKGYGMADLEHGVKMTPATVFDLASLAKQFTGLLICKLATEGKIRLQDDIRAYIPELNDFGKTITIEHLLQHSSGIRDWYGSFYIAGGRTDDPITFNQILNFAYRQKSLNNAPGTKYLYSNTGYNLLAELIQRVTGKSFRKWANEQIFDPLDMTSTLVQDNYSELISNRAFGYVKGANGSWYKPVNALTGLGSSSVFSNVEDMAKWLINFGSARVAGSQALTLMKTPGRLNDGTINRYSSGITSGSYHDLPMFTSAGSWAGFSTFDVFFPEQKFGVVVLTNSTFFNAQTAAIQITDIFLANQFKPQPQSGMAVDSEQSNKAPVALEMDAFTGVFKQGKSNYLRIEKDGNILTAWLPNLGKVSAVRVSANRFRVEDEEDGSELLFQPEKVMTVKYKGQQFTRLDTNEPVMAGLKDYAGDYYSKELGTTYQVIVKNDKLELVTPKRPNLQLSPVWPGGFTAQNPFINLCSFERDTKGIVCGLLLNGDPRSSNYRFKKIASKA</sequence>
<comment type="caution">
    <text evidence="2">The sequence shown here is derived from an EMBL/GenBank/DDBJ whole genome shotgun (WGS) entry which is preliminary data.</text>
</comment>
<accession>A0A3P1BAR8</accession>
<gene>
    <name evidence="2" type="ORF">EHT25_31085</name>
</gene>
<dbReference type="InterPro" id="IPR012338">
    <property type="entry name" value="Beta-lactam/transpept-like"/>
</dbReference>
<dbReference type="EMBL" id="RQJO01000016">
    <property type="protein sequence ID" value="RRA98114.1"/>
    <property type="molecule type" value="Genomic_DNA"/>
</dbReference>
<evidence type="ECO:0000259" key="1">
    <source>
        <dbReference type="Pfam" id="PF00144"/>
    </source>
</evidence>
<dbReference type="InterPro" id="IPR001466">
    <property type="entry name" value="Beta-lactam-related"/>
</dbReference>
<proteinExistence type="predicted"/>
<dbReference type="RefSeq" id="WP_124879354.1">
    <property type="nucleotide sequence ID" value="NZ_RQJO01000016.1"/>
</dbReference>
<reference evidence="2 3" key="1">
    <citation type="submission" date="2018-11" db="EMBL/GenBank/DDBJ databases">
        <authorList>
            <person name="Zhou Z."/>
            <person name="Wang G."/>
        </authorList>
    </citation>
    <scope>NUCLEOTIDE SEQUENCE [LARGE SCALE GENOMIC DNA]</scope>
    <source>
        <strain evidence="2 3">KCTC52004</strain>
    </source>
</reference>
<dbReference type="Pfam" id="PF00144">
    <property type="entry name" value="Beta-lactamase"/>
    <property type="match status" value="1"/>
</dbReference>
<keyword evidence="3" id="KW-1185">Reference proteome</keyword>
<dbReference type="GO" id="GO:0016787">
    <property type="term" value="F:hydrolase activity"/>
    <property type="evidence" value="ECO:0007669"/>
    <property type="project" value="UniProtKB-KW"/>
</dbReference>
<organism evidence="2 3">
    <name type="scientific">Larkinella rosea</name>
    <dbReference type="NCBI Taxonomy" id="2025312"/>
    <lineage>
        <taxon>Bacteria</taxon>
        <taxon>Pseudomonadati</taxon>
        <taxon>Bacteroidota</taxon>
        <taxon>Cytophagia</taxon>
        <taxon>Cytophagales</taxon>
        <taxon>Spirosomataceae</taxon>
        <taxon>Larkinella</taxon>
    </lineage>
</organism>
<dbReference type="PANTHER" id="PTHR46825">
    <property type="entry name" value="D-ALANYL-D-ALANINE-CARBOXYPEPTIDASE/ENDOPEPTIDASE AMPH"/>
    <property type="match status" value="1"/>
</dbReference>
<evidence type="ECO:0000313" key="3">
    <source>
        <dbReference type="Proteomes" id="UP000271925"/>
    </source>
</evidence>